<dbReference type="InterPro" id="IPR037079">
    <property type="entry name" value="AF2212/PG0164-like_sf"/>
</dbReference>
<sequence length="170" mass="19686">MDIHKSSIEDFKTDLWHFHFKVPQDIARDYIDGNNRRVICTLNKVKKFPCALMPNGEEGCFINVNKEIRKELGLREGDAIEYSLEKDESEYGLPMPEELGELLKIDDEANDFFHALTPGKQRNLIYIVGKPKLSATRLHKALGITEFLKEHKGDLDFKLLNTFMKTFNKL</sequence>
<evidence type="ECO:0000313" key="2">
    <source>
        <dbReference type="Proteomes" id="UP001156666"/>
    </source>
</evidence>
<dbReference type="SUPFAM" id="SSF141694">
    <property type="entry name" value="AF2212/PG0164-like"/>
    <property type="match status" value="1"/>
</dbReference>
<dbReference type="Proteomes" id="UP001156666">
    <property type="component" value="Unassembled WGS sequence"/>
</dbReference>
<reference evidence="1" key="1">
    <citation type="journal article" date="2014" name="Int. J. Syst. Evol. Microbiol.">
        <title>Complete genome sequence of Corynebacterium casei LMG S-19264T (=DSM 44701T), isolated from a smear-ripened cheese.</title>
        <authorList>
            <consortium name="US DOE Joint Genome Institute (JGI-PGF)"/>
            <person name="Walter F."/>
            <person name="Albersmeier A."/>
            <person name="Kalinowski J."/>
            <person name="Ruckert C."/>
        </authorList>
    </citation>
    <scope>NUCLEOTIDE SEQUENCE</scope>
    <source>
        <strain evidence="1">NBRC 108769</strain>
    </source>
</reference>
<protein>
    <recommendedName>
        <fullName evidence="3">DUF1905 domain-containing protein</fullName>
    </recommendedName>
</protein>
<evidence type="ECO:0000313" key="1">
    <source>
        <dbReference type="EMBL" id="GLR19022.1"/>
    </source>
</evidence>
<dbReference type="EMBL" id="BSOH01000024">
    <property type="protein sequence ID" value="GLR19022.1"/>
    <property type="molecule type" value="Genomic_DNA"/>
</dbReference>
<gene>
    <name evidence="1" type="ORF">GCM10007940_36380</name>
</gene>
<comment type="caution">
    <text evidence="1">The sequence shown here is derived from an EMBL/GenBank/DDBJ whole genome shotgun (WGS) entry which is preliminary data.</text>
</comment>
<organism evidence="1 2">
    <name type="scientific">Portibacter lacus</name>
    <dbReference type="NCBI Taxonomy" id="1099794"/>
    <lineage>
        <taxon>Bacteria</taxon>
        <taxon>Pseudomonadati</taxon>
        <taxon>Bacteroidota</taxon>
        <taxon>Saprospiria</taxon>
        <taxon>Saprospirales</taxon>
        <taxon>Haliscomenobacteraceae</taxon>
        <taxon>Portibacter</taxon>
    </lineage>
</organism>
<dbReference type="Gene3D" id="2.40.30.100">
    <property type="entry name" value="AF2212/PG0164-like"/>
    <property type="match status" value="1"/>
</dbReference>
<dbReference type="Pfam" id="PF08922">
    <property type="entry name" value="DUF1905"/>
    <property type="match status" value="1"/>
</dbReference>
<accession>A0AA37SRP1</accession>
<dbReference type="AlphaFoldDB" id="A0AA37SRP1"/>
<dbReference type="RefSeq" id="WP_235295571.1">
    <property type="nucleotide sequence ID" value="NZ_BSOH01000024.1"/>
</dbReference>
<dbReference type="Pfam" id="PF13376">
    <property type="entry name" value="OmdA"/>
    <property type="match status" value="1"/>
</dbReference>
<dbReference type="InterPro" id="IPR015018">
    <property type="entry name" value="DUF1905"/>
</dbReference>
<reference evidence="1" key="2">
    <citation type="submission" date="2023-01" db="EMBL/GenBank/DDBJ databases">
        <title>Draft genome sequence of Portibacter lacus strain NBRC 108769.</title>
        <authorList>
            <person name="Sun Q."/>
            <person name="Mori K."/>
        </authorList>
    </citation>
    <scope>NUCLEOTIDE SEQUENCE</scope>
    <source>
        <strain evidence="1">NBRC 108769</strain>
    </source>
</reference>
<keyword evidence="2" id="KW-1185">Reference proteome</keyword>
<evidence type="ECO:0008006" key="3">
    <source>
        <dbReference type="Google" id="ProtNLM"/>
    </source>
</evidence>
<name>A0AA37SRP1_9BACT</name>
<proteinExistence type="predicted"/>